<organism evidence="3 4">
    <name type="scientific">Thioclava litoralis</name>
    <dbReference type="NCBI Taxonomy" id="3076557"/>
    <lineage>
        <taxon>Bacteria</taxon>
        <taxon>Pseudomonadati</taxon>
        <taxon>Pseudomonadota</taxon>
        <taxon>Alphaproteobacteria</taxon>
        <taxon>Rhodobacterales</taxon>
        <taxon>Paracoccaceae</taxon>
        <taxon>Thioclava</taxon>
    </lineage>
</organism>
<name>A0ABZ1E3G7_9RHOB</name>
<geneLocation type="plasmid" evidence="3 4">
    <name>unnamed1</name>
</geneLocation>
<feature type="domain" description="Sulfatase-modifying factor enzyme-like" evidence="2">
    <location>
        <begin position="34"/>
        <end position="310"/>
    </location>
</feature>
<gene>
    <name evidence="3" type="ORF">RPE78_15685</name>
</gene>
<dbReference type="PANTHER" id="PTHR23150:SF19">
    <property type="entry name" value="FORMYLGLYCINE-GENERATING ENZYME"/>
    <property type="match status" value="1"/>
</dbReference>
<dbReference type="Proteomes" id="UP001623290">
    <property type="component" value="Plasmid unnamed1"/>
</dbReference>
<protein>
    <submittedName>
        <fullName evidence="3">Formylglycine-generating enzyme family protein</fullName>
    </submittedName>
</protein>
<dbReference type="SUPFAM" id="SSF56436">
    <property type="entry name" value="C-type lectin-like"/>
    <property type="match status" value="1"/>
</dbReference>
<proteinExistence type="predicted"/>
<dbReference type="Pfam" id="PF03781">
    <property type="entry name" value="FGE-sulfatase"/>
    <property type="match status" value="1"/>
</dbReference>
<dbReference type="EMBL" id="CP135444">
    <property type="protein sequence ID" value="WRY35278.1"/>
    <property type="molecule type" value="Genomic_DNA"/>
</dbReference>
<sequence length="317" mass="34913">MSGCCSGLTRHTGHRAATLAPHASAAFRASLMQDLCEIAGGLFEMGTYSPRYAADLSGPARQVRVSPFRLAARQVTNRHFARFIAESGYVTVAEREGWSFVFHLYATEQGAPFKGPAEAPWWRAVPGAFWAAPQGPGSDWRDRPDHPVVHVAWEDAQAFCQFTGLRLPFEAEWECAARGGLARKAYPWGEEALREGRHGHNVWQGHFPTEDRAEDGFAGLAPVGQYPPNGFGLYDMTGNAWDWCADWFGPLPHAQMPPLLDPKGPASGEERVIRGGSHLCHASYCERYFTHSRTRTTPDSSTGHISFRVAADPETTS</sequence>
<evidence type="ECO:0000259" key="2">
    <source>
        <dbReference type="Pfam" id="PF03781"/>
    </source>
</evidence>
<feature type="region of interest" description="Disordered" evidence="1">
    <location>
        <begin position="293"/>
        <end position="317"/>
    </location>
</feature>
<dbReference type="RefSeq" id="WP_330647043.1">
    <property type="nucleotide sequence ID" value="NZ_CP135444.1"/>
</dbReference>
<evidence type="ECO:0000256" key="1">
    <source>
        <dbReference type="SAM" id="MobiDB-lite"/>
    </source>
</evidence>
<evidence type="ECO:0000313" key="4">
    <source>
        <dbReference type="Proteomes" id="UP001623290"/>
    </source>
</evidence>
<feature type="compositionally biased region" description="Polar residues" evidence="1">
    <location>
        <begin position="295"/>
        <end position="304"/>
    </location>
</feature>
<keyword evidence="3" id="KW-0614">Plasmid</keyword>
<dbReference type="PANTHER" id="PTHR23150">
    <property type="entry name" value="SULFATASE MODIFYING FACTOR 1, 2"/>
    <property type="match status" value="1"/>
</dbReference>
<evidence type="ECO:0000313" key="3">
    <source>
        <dbReference type="EMBL" id="WRY35278.1"/>
    </source>
</evidence>
<dbReference type="InterPro" id="IPR016187">
    <property type="entry name" value="CTDL_fold"/>
</dbReference>
<dbReference type="InterPro" id="IPR051043">
    <property type="entry name" value="Sulfatase_Mod_Factor_Kinase"/>
</dbReference>
<dbReference type="Gene3D" id="3.90.1580.10">
    <property type="entry name" value="paralog of FGE (formylglycine-generating enzyme)"/>
    <property type="match status" value="1"/>
</dbReference>
<accession>A0ABZ1E3G7</accession>
<dbReference type="InterPro" id="IPR005532">
    <property type="entry name" value="SUMF_dom"/>
</dbReference>
<dbReference type="InterPro" id="IPR042095">
    <property type="entry name" value="SUMF_sf"/>
</dbReference>
<keyword evidence="4" id="KW-1185">Reference proteome</keyword>
<reference evidence="3 4" key="1">
    <citation type="submission" date="2023-09" db="EMBL/GenBank/DDBJ databases">
        <title>Thioclava shenzhenensis sp. nov., a multidrug resistant bacteria-antagonizing species isolated from coastal seawater.</title>
        <authorList>
            <person name="Long M."/>
        </authorList>
    </citation>
    <scope>NUCLEOTIDE SEQUENCE [LARGE SCALE GENOMIC DNA]</scope>
    <source>
        <strain evidence="3 4">FTW29</strain>
        <plasmid evidence="3 4">unnamed1</plasmid>
    </source>
</reference>